<dbReference type="STRING" id="701521.PECL_1161"/>
<feature type="domain" description="HTH crp-type" evidence="5">
    <location>
        <begin position="155"/>
        <end position="226"/>
    </location>
</feature>
<dbReference type="InterPro" id="IPR018490">
    <property type="entry name" value="cNMP-bd_dom_sf"/>
</dbReference>
<gene>
    <name evidence="6" type="ordered locus">PECL_1161</name>
</gene>
<dbReference type="PANTHER" id="PTHR24567">
    <property type="entry name" value="CRP FAMILY TRANSCRIPTIONAL REGULATORY PROTEIN"/>
    <property type="match status" value="1"/>
</dbReference>
<reference evidence="6 7" key="1">
    <citation type="journal article" date="2012" name="J. Bacteriol.">
        <title>Complete Genome Sequence of the Beer Spoilage Organism Pediococcus claussenii ATCC BAA-344T.</title>
        <authorList>
            <person name="Pittet V."/>
            <person name="Abegunde T."/>
            <person name="Marfleet T."/>
            <person name="Haakensen M."/>
            <person name="Morrow K."/>
            <person name="Jayaprakash T."/>
            <person name="Schroeder K."/>
            <person name="Trost B."/>
            <person name="Byrns S."/>
            <person name="Bergsveinson J."/>
            <person name="Kusalik A."/>
            <person name="Ziola B."/>
        </authorList>
    </citation>
    <scope>NUCLEOTIDE SEQUENCE [LARGE SCALE GENOMIC DNA]</scope>
    <source>
        <strain evidence="6 7">ATCC BAA-344</strain>
    </source>
</reference>
<dbReference type="HOGENOM" id="CLU_075053_6_0_9"/>
<dbReference type="GO" id="GO:0003700">
    <property type="term" value="F:DNA-binding transcription factor activity"/>
    <property type="evidence" value="ECO:0007669"/>
    <property type="project" value="TreeGrafter"/>
</dbReference>
<name>G8PDT8_PEDCP</name>
<proteinExistence type="predicted"/>
<evidence type="ECO:0000256" key="2">
    <source>
        <dbReference type="ARBA" id="ARBA00023125"/>
    </source>
</evidence>
<feature type="domain" description="Cyclic nucleotide-binding" evidence="4">
    <location>
        <begin position="20"/>
        <end position="124"/>
    </location>
</feature>
<dbReference type="InterPro" id="IPR036390">
    <property type="entry name" value="WH_DNA-bd_sf"/>
</dbReference>
<dbReference type="CDD" id="cd00038">
    <property type="entry name" value="CAP_ED"/>
    <property type="match status" value="1"/>
</dbReference>
<evidence type="ECO:0000256" key="3">
    <source>
        <dbReference type="ARBA" id="ARBA00023163"/>
    </source>
</evidence>
<dbReference type="eggNOG" id="COG0664">
    <property type="taxonomic scope" value="Bacteria"/>
</dbReference>
<dbReference type="SUPFAM" id="SSF46785">
    <property type="entry name" value="Winged helix' DNA-binding domain"/>
    <property type="match status" value="1"/>
</dbReference>
<dbReference type="InterPro" id="IPR014710">
    <property type="entry name" value="RmlC-like_jellyroll"/>
</dbReference>
<evidence type="ECO:0000256" key="1">
    <source>
        <dbReference type="ARBA" id="ARBA00023015"/>
    </source>
</evidence>
<dbReference type="Proteomes" id="UP000005444">
    <property type="component" value="Chromosome"/>
</dbReference>
<keyword evidence="1" id="KW-0805">Transcription regulation</keyword>
<dbReference type="Gene3D" id="2.60.120.10">
    <property type="entry name" value="Jelly Rolls"/>
    <property type="match status" value="1"/>
</dbReference>
<dbReference type="PROSITE" id="PS51063">
    <property type="entry name" value="HTH_CRP_2"/>
    <property type="match status" value="1"/>
</dbReference>
<evidence type="ECO:0000313" key="6">
    <source>
        <dbReference type="EMBL" id="AEV95423.1"/>
    </source>
</evidence>
<dbReference type="Pfam" id="PF13545">
    <property type="entry name" value="HTH_Crp_2"/>
    <property type="match status" value="1"/>
</dbReference>
<dbReference type="AlphaFoldDB" id="G8PDT8"/>
<evidence type="ECO:0000313" key="7">
    <source>
        <dbReference type="Proteomes" id="UP000005444"/>
    </source>
</evidence>
<accession>G8PDT8</accession>
<keyword evidence="2" id="KW-0238">DNA-binding</keyword>
<dbReference type="InterPro" id="IPR000595">
    <property type="entry name" value="cNMP-bd_dom"/>
</dbReference>
<dbReference type="KEGG" id="pce:PECL_1161"/>
<dbReference type="GO" id="GO:0005829">
    <property type="term" value="C:cytosol"/>
    <property type="evidence" value="ECO:0007669"/>
    <property type="project" value="TreeGrafter"/>
</dbReference>
<protein>
    <submittedName>
        <fullName evidence="6">Cyclic nucleotide-binding domain protein</fullName>
    </submittedName>
</protein>
<dbReference type="GO" id="GO:0003677">
    <property type="term" value="F:DNA binding"/>
    <property type="evidence" value="ECO:0007669"/>
    <property type="project" value="UniProtKB-KW"/>
</dbReference>
<dbReference type="PATRIC" id="fig|701521.8.peg.1103"/>
<keyword evidence="3" id="KW-0804">Transcription</keyword>
<dbReference type="Pfam" id="PF00027">
    <property type="entry name" value="cNMP_binding"/>
    <property type="match status" value="1"/>
</dbReference>
<dbReference type="InterPro" id="IPR012318">
    <property type="entry name" value="HTH_CRP"/>
</dbReference>
<dbReference type="EMBL" id="CP003137">
    <property type="protein sequence ID" value="AEV95423.1"/>
    <property type="molecule type" value="Genomic_DNA"/>
</dbReference>
<sequence>MDQVFTTKEQIYQYLVQHQDFKCLDANVLRDLADKATLRVVKRGKKIFNQGKHVKSSYCIVEGHVKIRKLNLEGVPTFITYLEPQAFFSIRTLFGRSEIHHYAADAICDVLLIEIPHQIVRGLVQTQVTFSRALLNRVHQMFDTVERRMQEIGSSSAQVRIEQTVFLLKENHARYIKETIRIPFKISLAELALMSGTTRETTSQVVKKMEHENTIKYQNKIFSFVG</sequence>
<dbReference type="InterPro" id="IPR050397">
    <property type="entry name" value="Env_Response_Regulators"/>
</dbReference>
<evidence type="ECO:0000259" key="5">
    <source>
        <dbReference type="PROSITE" id="PS51063"/>
    </source>
</evidence>
<dbReference type="RefSeq" id="WP_014215619.1">
    <property type="nucleotide sequence ID" value="NC_016605.1"/>
</dbReference>
<keyword evidence="7" id="KW-1185">Reference proteome</keyword>
<dbReference type="PANTHER" id="PTHR24567:SF28">
    <property type="entry name" value="LISTERIOLYSIN REGULATORY PROTEIN"/>
    <property type="match status" value="1"/>
</dbReference>
<evidence type="ECO:0000259" key="4">
    <source>
        <dbReference type="PROSITE" id="PS50042"/>
    </source>
</evidence>
<dbReference type="SUPFAM" id="SSF51206">
    <property type="entry name" value="cAMP-binding domain-like"/>
    <property type="match status" value="1"/>
</dbReference>
<organism evidence="6 7">
    <name type="scientific">Pediococcus claussenii (strain ATCC BAA-344 / DSM 14800 / JCM 18046 / KCTC 3811 / LMG 21948 / P06)</name>
    <dbReference type="NCBI Taxonomy" id="701521"/>
    <lineage>
        <taxon>Bacteria</taxon>
        <taxon>Bacillati</taxon>
        <taxon>Bacillota</taxon>
        <taxon>Bacilli</taxon>
        <taxon>Lactobacillales</taxon>
        <taxon>Lactobacillaceae</taxon>
        <taxon>Pediococcus</taxon>
    </lineage>
</organism>
<dbReference type="PROSITE" id="PS50042">
    <property type="entry name" value="CNMP_BINDING_3"/>
    <property type="match status" value="1"/>
</dbReference>